<dbReference type="InterPro" id="IPR039889">
    <property type="entry name" value="CCD33"/>
</dbReference>
<dbReference type="PANTHER" id="PTHR21623">
    <property type="entry name" value="SPERIOLIN-BINDING FACTOR"/>
    <property type="match status" value="1"/>
</dbReference>
<proteinExistence type="predicted"/>
<evidence type="ECO:0000256" key="2">
    <source>
        <dbReference type="SAM" id="MobiDB-lite"/>
    </source>
</evidence>
<sequence length="1205" mass="130385">MDSWIGRGEKSGEDAGDGGAGGGNGDSLLAAVAGAAPAAGGEEAGGGADGSVGGWLGGEDKEKESGEEKEKTEGGEDGGGGKQSEEGRSNSGEDKEKRRGSVDDQLEAAALFKLQQTSGISKQTSVVGEKMRNLEDQRNKAMQETEQLKKQLSEIPPKPEVADILVETNPEDPRVVDVSLSNFKFARPFRYFITVRLDNGERQQSELSAASDKPKFATNSFLLKVSHGEDLLGKRLVVEAHLVLTPPGETANDDKSPPPAASSRFLGVCGVPLLDLSFNPDGTSSPFEKAEAAFKRTVAEEGQITSHEAEGEGNPAVEICVGSADVKMQVRRMRQDEWNSLQPSSPPAERVPSRAGESEGGVRSRVASLLNTPRENGPTGAAPSEAPPGPHHHPEKGREHPASMVSPEGIHRGGVDADRALMADLSRSLWSVTPFRSRLRVLIRSLSLCPQSNMSSGTVAVCLRLLRYDSSVLHETSTSHLLLQHGSPTIPLPPNKVQSLRFEEELELPVARDLRDLRAQVVAVVQSGQSRQEVLKLTWMISALPPCHPVHVSACSSPGRSALRGTPSPSLLFSAVSEPAHSDLPHSLQPVEIRIHGVPLQRPLVSPLSDIHIAFTPDYKAAAQPSPPGLLASGFTSPPMGISSTDPRVPVLTFLYDSSSELSDAIARHCAEDSPDCRMFVAPGVKTSRTPWCGGFVCRALMSPAQVNNLSFFVFAATGMSGGMGTEGESIPEKVAAFASLDASPLTPHPQSGQPFQRSFLLDLRVLTDPSASPSLEIEARVWPLQTHAAAGPSPPLSSHFSLPPIHKTPHAIAPPTYPPSMHGGLPPQAYPLAGVPASSHAPEYLPPISPPTAAAESPPPHSAAPPPPPHEALPQTGGDARGKAEALKLDHGLSLELTKEFSLRAAALRKAGEEIAELQRQNSLLRSENARLKKEVQEEKAAAEEALKGPGGGDQDGGETIKALETLDSESLCLKLRQVLIRYRQEKAKSEEMKQRLQTALKEISRTRGLQRQLEEMENAHMEQSAQLQELREEQTRLHLYKQTARSQEKVIKKLERVLETSLGEVQRAQQLELEMERLKSENFSANEKVRALLVKKKYAEGMGDDVKELKHQLKEKDLEVKRLERLVKEFEARGARGGSGVEIERLQEEKLQWELKCEQMDQRILALERELTEQAKKFGREISGLQLDVAKKDAQILQLTMAQ</sequence>
<feature type="compositionally biased region" description="Gly residues" evidence="2">
    <location>
        <begin position="42"/>
        <end position="57"/>
    </location>
</feature>
<feature type="region of interest" description="Disordered" evidence="2">
    <location>
        <begin position="1"/>
        <end position="104"/>
    </location>
</feature>
<dbReference type="PANTHER" id="PTHR21623:SF2">
    <property type="entry name" value="COILED-COIL DOMAIN-CONTAINING PROTEIN 33"/>
    <property type="match status" value="1"/>
</dbReference>
<dbReference type="GO" id="GO:0005777">
    <property type="term" value="C:peroxisome"/>
    <property type="evidence" value="ECO:0007669"/>
    <property type="project" value="TreeGrafter"/>
</dbReference>
<feature type="region of interest" description="Disordered" evidence="2">
    <location>
        <begin position="334"/>
        <end position="412"/>
    </location>
</feature>
<feature type="compositionally biased region" description="Basic and acidic residues" evidence="2">
    <location>
        <begin position="58"/>
        <end position="74"/>
    </location>
</feature>
<accession>A0A0G4HXT2</accession>
<dbReference type="VEuPathDB" id="CryptoDB:Cvel_9335"/>
<name>A0A0G4HXT2_9ALVE</name>
<keyword evidence="1" id="KW-0175">Coiled coil</keyword>
<feature type="region of interest" description="Disordered" evidence="2">
    <location>
        <begin position="788"/>
        <end position="826"/>
    </location>
</feature>
<feature type="region of interest" description="Disordered" evidence="2">
    <location>
        <begin position="842"/>
        <end position="883"/>
    </location>
</feature>
<feature type="compositionally biased region" description="Low complexity" evidence="2">
    <location>
        <begin position="26"/>
        <end position="41"/>
    </location>
</feature>
<feature type="compositionally biased region" description="Pro residues" evidence="2">
    <location>
        <begin position="858"/>
        <end position="872"/>
    </location>
</feature>
<feature type="coiled-coil region" evidence="1">
    <location>
        <begin position="909"/>
        <end position="950"/>
    </location>
</feature>
<evidence type="ECO:0000313" key="3">
    <source>
        <dbReference type="EMBL" id="CEM49311.1"/>
    </source>
</evidence>
<feature type="compositionally biased region" description="Basic and acidic residues" evidence="2">
    <location>
        <begin position="83"/>
        <end position="102"/>
    </location>
</feature>
<dbReference type="EMBL" id="CDMZ01004295">
    <property type="protein sequence ID" value="CEM49311.1"/>
    <property type="molecule type" value="Genomic_DNA"/>
</dbReference>
<dbReference type="AlphaFoldDB" id="A0A0G4HXT2"/>
<feature type="coiled-coil region" evidence="1">
    <location>
        <begin position="977"/>
        <end position="1179"/>
    </location>
</feature>
<gene>
    <name evidence="3" type="ORF">Cvel_9335</name>
</gene>
<evidence type="ECO:0000256" key="1">
    <source>
        <dbReference type="SAM" id="Coils"/>
    </source>
</evidence>
<feature type="region of interest" description="Disordered" evidence="2">
    <location>
        <begin position="298"/>
        <end position="317"/>
    </location>
</feature>
<reference evidence="3" key="1">
    <citation type="submission" date="2014-11" db="EMBL/GenBank/DDBJ databases">
        <authorList>
            <person name="Otto D Thomas"/>
            <person name="Naeem Raeece"/>
        </authorList>
    </citation>
    <scope>NUCLEOTIDE SEQUENCE</scope>
</reference>
<protein>
    <submittedName>
        <fullName evidence="3">Uncharacterized protein</fullName>
    </submittedName>
</protein>
<organism evidence="3">
    <name type="scientific">Chromera velia CCMP2878</name>
    <dbReference type="NCBI Taxonomy" id="1169474"/>
    <lineage>
        <taxon>Eukaryota</taxon>
        <taxon>Sar</taxon>
        <taxon>Alveolata</taxon>
        <taxon>Colpodellida</taxon>
        <taxon>Chromeraceae</taxon>
        <taxon>Chromera</taxon>
    </lineage>
</organism>